<dbReference type="SUPFAM" id="SSF52172">
    <property type="entry name" value="CheY-like"/>
    <property type="match status" value="1"/>
</dbReference>
<dbReference type="SUPFAM" id="SSF55785">
    <property type="entry name" value="PYP-like sensor domain (PAS domain)"/>
    <property type="match status" value="1"/>
</dbReference>
<dbReference type="FunFam" id="1.10.287.130:FF:000002">
    <property type="entry name" value="Two-component osmosensing histidine kinase"/>
    <property type="match status" value="1"/>
</dbReference>
<proteinExistence type="predicted"/>
<dbReference type="Gene3D" id="1.10.287.130">
    <property type="match status" value="1"/>
</dbReference>
<dbReference type="KEGG" id="dpi:BN4_10428"/>
<dbReference type="PATRIC" id="fig|879567.3.peg.444"/>
<dbReference type="eggNOG" id="COG5002">
    <property type="taxonomic scope" value="Bacteria"/>
</dbReference>
<keyword evidence="12" id="KW-1133">Transmembrane helix</keyword>
<dbReference type="EC" id="2.7.13.3" evidence="2"/>
<feature type="domain" description="PAS" evidence="15">
    <location>
        <begin position="348"/>
        <end position="421"/>
    </location>
</feature>
<keyword evidence="12" id="KW-0812">Transmembrane</keyword>
<dbReference type="STRING" id="1322246.BN4_10428"/>
<evidence type="ECO:0000256" key="12">
    <source>
        <dbReference type="SAM" id="Phobius"/>
    </source>
</evidence>
<dbReference type="CDD" id="cd16922">
    <property type="entry name" value="HATPase_EvgS-ArcB-TorS-like"/>
    <property type="match status" value="1"/>
</dbReference>
<dbReference type="InterPro" id="IPR004358">
    <property type="entry name" value="Sig_transdc_His_kin-like_C"/>
</dbReference>
<evidence type="ECO:0000256" key="6">
    <source>
        <dbReference type="ARBA" id="ARBA00022777"/>
    </source>
</evidence>
<dbReference type="InterPro" id="IPR003661">
    <property type="entry name" value="HisK_dim/P_dom"/>
</dbReference>
<protein>
    <recommendedName>
        <fullName evidence="10">Sensory/regulatory protein RpfC</fullName>
        <ecNumber evidence="2">2.7.13.3</ecNumber>
    </recommendedName>
</protein>
<dbReference type="InterPro" id="IPR013655">
    <property type="entry name" value="PAS_fold_3"/>
</dbReference>
<dbReference type="PROSITE" id="PS50113">
    <property type="entry name" value="PAC"/>
    <property type="match status" value="1"/>
</dbReference>
<evidence type="ECO:0000256" key="1">
    <source>
        <dbReference type="ARBA" id="ARBA00000085"/>
    </source>
</evidence>
<dbReference type="InterPro" id="IPR001789">
    <property type="entry name" value="Sig_transdc_resp-reg_receiver"/>
</dbReference>
<feature type="domain" description="Histidine kinase" evidence="13">
    <location>
        <begin position="494"/>
        <end position="717"/>
    </location>
</feature>
<keyword evidence="8" id="KW-0902">Two-component regulatory system</keyword>
<dbReference type="SMART" id="SM00387">
    <property type="entry name" value="HATPase_c"/>
    <property type="match status" value="1"/>
</dbReference>
<dbReference type="EMBL" id="FO203427">
    <property type="protein sequence ID" value="CCH47666.1"/>
    <property type="molecule type" value="Genomic_DNA"/>
</dbReference>
<evidence type="ECO:0000259" key="14">
    <source>
        <dbReference type="PROSITE" id="PS50110"/>
    </source>
</evidence>
<sequence length="866" mass="98123">MAALSLRHLVQRNLTNWMLIPSICLILSLGAYAAYEKSHDFEIKNTILTQSLSKHITAHLNDAKVALASLSTSITRYDPFWFHWVLSNFLQAYPHFERLVYLDAKGKILATSPQASELISMENFIDKVSLKPTIISEPTPSPATQNLVVYVGIQLQNGNILIGELSLSSLQKHLENLLPEGEGSLILCDHYGNLISHPDFKRVIIQDNIGNLSILKDFESGSHLTSIYQDDDTYYLGTVSQINQTSWLLLISKPIQEVFLPILSPLLALLTIILCLFFMFAHYLRYRLRESIIKPLAHFTESIELTAQGQYRKPNFEQDSFSELAIIEQEFDEMVKQVNLREQEIKENEERFRQLVENIHEAYWINDIADNRIVYVSPSYEIIWGRPRESLYDDPESFFLAIDVEDRLKVIEAFNSLRSEGRILDEEFRILLPDGKTRWIRAQSFPVYDDEGVRVRIVGVAEDITERKAIQTALVSAKMDAETASQAKTEFLTNMSHELRTPLNGILGMLQLSRRTSLNKEQADYIETAISSSKVLLNVINDILNIAQIEAGRLALHPQLFSIHDVMETIFKFFKHSSESKKISLSMKVESDVPEYLIGDEIRIRQILFNLVGNSVKFTDEGSIHIHAQVLPIQRTQGMIDVLFMISDSGIGIPSEKIAYVFESFTQVDGTYTRRYQGTGLGLGIVRSLVDYMNGSITVDSESGEGTTMYVSLQLALPSHDQKTQVEEEEEEIATTRKLSILVVEDDRVNQIAISRMLEKIGHQATCVGDGKKALATLVQAQFDCIFMDIQMPIMDGIEATKMIRNDKKLADVSTIPIVALTAHAMPEDRENFLRVGMNDYISKPVSFEQLAAALKRLTTHHIDIQ</sequence>
<evidence type="ECO:0000256" key="2">
    <source>
        <dbReference type="ARBA" id="ARBA00012438"/>
    </source>
</evidence>
<dbReference type="CDD" id="cd17546">
    <property type="entry name" value="REC_hyHK_CKI1_RcsC-like"/>
    <property type="match status" value="1"/>
</dbReference>
<accession>M1WJC7</accession>
<dbReference type="GO" id="GO:0000155">
    <property type="term" value="F:phosphorelay sensor kinase activity"/>
    <property type="evidence" value="ECO:0007669"/>
    <property type="project" value="InterPro"/>
</dbReference>
<keyword evidence="3 11" id="KW-0597">Phosphoprotein</keyword>
<dbReference type="SUPFAM" id="SSF47384">
    <property type="entry name" value="Homodimeric domain of signal transducing histidine kinase"/>
    <property type="match status" value="1"/>
</dbReference>
<reference evidence="17 18" key="1">
    <citation type="journal article" date="2013" name="PLoS ONE">
        <title>The first genomic and proteomic characterization of a deep-sea sulfate reducer: insights into the piezophilic lifestyle of Desulfovibrio piezophilus.</title>
        <authorList>
            <person name="Pradel N."/>
            <person name="Ji B."/>
            <person name="Gimenez G."/>
            <person name="Talla E."/>
            <person name="Lenoble P."/>
            <person name="Garel M."/>
            <person name="Tamburini C."/>
            <person name="Fourquet P."/>
            <person name="Lebrun R."/>
            <person name="Bertin P."/>
            <person name="Denis Y."/>
            <person name="Pophillat M."/>
            <person name="Barbe V."/>
            <person name="Ollivier B."/>
            <person name="Dolla A."/>
        </authorList>
    </citation>
    <scope>NUCLEOTIDE SEQUENCE [LARGE SCALE GENOMIC DNA]</scope>
    <source>
        <strain evidence="18">DSM 10523 / SB164P1</strain>
    </source>
</reference>
<dbReference type="Pfam" id="PF08447">
    <property type="entry name" value="PAS_3"/>
    <property type="match status" value="1"/>
</dbReference>
<evidence type="ECO:0000256" key="3">
    <source>
        <dbReference type="ARBA" id="ARBA00022553"/>
    </source>
</evidence>
<dbReference type="InterPro" id="IPR011006">
    <property type="entry name" value="CheY-like_superfamily"/>
</dbReference>
<evidence type="ECO:0000259" key="15">
    <source>
        <dbReference type="PROSITE" id="PS50112"/>
    </source>
</evidence>
<keyword evidence="7" id="KW-0067">ATP-binding</keyword>
<evidence type="ECO:0000256" key="9">
    <source>
        <dbReference type="ARBA" id="ARBA00064003"/>
    </source>
</evidence>
<evidence type="ECO:0000256" key="7">
    <source>
        <dbReference type="ARBA" id="ARBA00022840"/>
    </source>
</evidence>
<dbReference type="InterPro" id="IPR005467">
    <property type="entry name" value="His_kinase_dom"/>
</dbReference>
<dbReference type="SMART" id="SM00388">
    <property type="entry name" value="HisKA"/>
    <property type="match status" value="1"/>
</dbReference>
<dbReference type="PANTHER" id="PTHR45339">
    <property type="entry name" value="HYBRID SIGNAL TRANSDUCTION HISTIDINE KINASE J"/>
    <property type="match status" value="1"/>
</dbReference>
<dbReference type="PANTHER" id="PTHR45339:SF3">
    <property type="entry name" value="HISTIDINE KINASE"/>
    <property type="match status" value="1"/>
</dbReference>
<dbReference type="CDD" id="cd00130">
    <property type="entry name" value="PAS"/>
    <property type="match status" value="1"/>
</dbReference>
<comment type="catalytic activity">
    <reaction evidence="1">
        <text>ATP + protein L-histidine = ADP + protein N-phospho-L-histidine.</text>
        <dbReference type="EC" id="2.7.13.3"/>
    </reaction>
</comment>
<reference evidence="18" key="2">
    <citation type="journal article" date="2013" name="Stand. Genomic Sci.">
        <title>Complete genome sequence of Desulfocapsa sulfexigens, a marine deltaproteobacterium specialized in disproportionating inorganic sulfur compounds.</title>
        <authorList>
            <person name="Finster K.W."/>
            <person name="Kjeldsen K.U."/>
            <person name="Kube M."/>
            <person name="Reinhardt R."/>
            <person name="Mussmann M."/>
            <person name="Amann R."/>
            <person name="Schreiber L."/>
        </authorList>
    </citation>
    <scope>NUCLEOTIDE SEQUENCE [LARGE SCALE GENOMIC DNA]</scope>
    <source>
        <strain evidence="18">DSM 10523 / SB164P1</strain>
    </source>
</reference>
<keyword evidence="18" id="KW-1185">Reference proteome</keyword>
<dbReference type="BioCyc" id="DPIE1322246:BN4_RS02230-MONOMER"/>
<dbReference type="GO" id="GO:0005524">
    <property type="term" value="F:ATP binding"/>
    <property type="evidence" value="ECO:0007669"/>
    <property type="project" value="UniProtKB-KW"/>
</dbReference>
<evidence type="ECO:0000313" key="17">
    <source>
        <dbReference type="EMBL" id="CCH47666.1"/>
    </source>
</evidence>
<dbReference type="InterPro" id="IPR000700">
    <property type="entry name" value="PAS-assoc_C"/>
</dbReference>
<dbReference type="Gene3D" id="3.30.450.20">
    <property type="entry name" value="PAS domain"/>
    <property type="match status" value="3"/>
</dbReference>
<dbReference type="InterPro" id="IPR000014">
    <property type="entry name" value="PAS"/>
</dbReference>
<evidence type="ECO:0000259" key="16">
    <source>
        <dbReference type="PROSITE" id="PS50113"/>
    </source>
</evidence>
<dbReference type="NCBIfam" id="TIGR00229">
    <property type="entry name" value="sensory_box"/>
    <property type="match status" value="1"/>
</dbReference>
<dbReference type="RefSeq" id="WP_015413721.1">
    <property type="nucleotide sequence ID" value="NC_020409.1"/>
</dbReference>
<dbReference type="InterPro" id="IPR036890">
    <property type="entry name" value="HATPase_C_sf"/>
</dbReference>
<dbReference type="SMART" id="SM00448">
    <property type="entry name" value="REC"/>
    <property type="match status" value="1"/>
</dbReference>
<dbReference type="Gene3D" id="3.40.50.2300">
    <property type="match status" value="1"/>
</dbReference>
<keyword evidence="4" id="KW-0808">Transferase</keyword>
<dbReference type="SMART" id="SM00086">
    <property type="entry name" value="PAC"/>
    <property type="match status" value="1"/>
</dbReference>
<dbReference type="Pfam" id="PF00512">
    <property type="entry name" value="HisKA"/>
    <property type="match status" value="1"/>
</dbReference>
<organism evidence="17 18">
    <name type="scientific">Pseudodesulfovibrio piezophilus (strain DSM 21447 / JCM 15486 / C1TLV30)</name>
    <name type="common">Desulfovibrio piezophilus</name>
    <dbReference type="NCBI Taxonomy" id="1322246"/>
    <lineage>
        <taxon>Bacteria</taxon>
        <taxon>Pseudomonadati</taxon>
        <taxon>Thermodesulfobacteriota</taxon>
        <taxon>Desulfovibrionia</taxon>
        <taxon>Desulfovibrionales</taxon>
        <taxon>Desulfovibrionaceae</taxon>
    </lineage>
</organism>
<dbReference type="Gene3D" id="3.30.565.10">
    <property type="entry name" value="Histidine kinase-like ATPase, C-terminal domain"/>
    <property type="match status" value="1"/>
</dbReference>
<evidence type="ECO:0000259" key="13">
    <source>
        <dbReference type="PROSITE" id="PS50109"/>
    </source>
</evidence>
<dbReference type="FunFam" id="3.30.565.10:FF:000010">
    <property type="entry name" value="Sensor histidine kinase RcsC"/>
    <property type="match status" value="1"/>
</dbReference>
<evidence type="ECO:0000256" key="10">
    <source>
        <dbReference type="ARBA" id="ARBA00068150"/>
    </source>
</evidence>
<dbReference type="InterPro" id="IPR036097">
    <property type="entry name" value="HisK_dim/P_sf"/>
</dbReference>
<evidence type="ECO:0000256" key="8">
    <source>
        <dbReference type="ARBA" id="ARBA00023012"/>
    </source>
</evidence>
<keyword evidence="5" id="KW-0547">Nucleotide-binding</keyword>
<dbReference type="SMART" id="SM00091">
    <property type="entry name" value="PAS"/>
    <property type="match status" value="1"/>
</dbReference>
<dbReference type="Pfam" id="PF02518">
    <property type="entry name" value="HATPase_c"/>
    <property type="match status" value="1"/>
</dbReference>
<dbReference type="OrthoDB" id="5437363at2"/>
<dbReference type="InterPro" id="IPR001610">
    <property type="entry name" value="PAC"/>
</dbReference>
<keyword evidence="6 17" id="KW-0418">Kinase</keyword>
<evidence type="ECO:0000256" key="5">
    <source>
        <dbReference type="ARBA" id="ARBA00022741"/>
    </source>
</evidence>
<dbReference type="SUPFAM" id="SSF55874">
    <property type="entry name" value="ATPase domain of HSP90 chaperone/DNA topoisomerase II/histidine kinase"/>
    <property type="match status" value="1"/>
</dbReference>
<feature type="domain" description="Response regulatory" evidence="14">
    <location>
        <begin position="740"/>
        <end position="859"/>
    </location>
</feature>
<evidence type="ECO:0000256" key="11">
    <source>
        <dbReference type="PROSITE-ProRule" id="PRU00169"/>
    </source>
</evidence>
<dbReference type="CDD" id="cd00082">
    <property type="entry name" value="HisKA"/>
    <property type="match status" value="1"/>
</dbReference>
<keyword evidence="12" id="KW-0472">Membrane</keyword>
<dbReference type="InterPro" id="IPR003594">
    <property type="entry name" value="HATPase_dom"/>
</dbReference>
<feature type="transmembrane region" description="Helical" evidence="12">
    <location>
        <begin position="258"/>
        <end position="284"/>
    </location>
</feature>
<name>M1WJC7_PSEP2</name>
<dbReference type="AlphaFoldDB" id="M1WJC7"/>
<dbReference type="PROSITE" id="PS50112">
    <property type="entry name" value="PAS"/>
    <property type="match status" value="1"/>
</dbReference>
<dbReference type="Pfam" id="PF00072">
    <property type="entry name" value="Response_reg"/>
    <property type="match status" value="1"/>
</dbReference>
<dbReference type="PROSITE" id="PS50110">
    <property type="entry name" value="RESPONSE_REGULATORY"/>
    <property type="match status" value="1"/>
</dbReference>
<dbReference type="InterPro" id="IPR035965">
    <property type="entry name" value="PAS-like_dom_sf"/>
</dbReference>
<dbReference type="HOGENOM" id="CLU_330850_0_0_7"/>
<dbReference type="PROSITE" id="PS50109">
    <property type="entry name" value="HIS_KIN"/>
    <property type="match status" value="1"/>
</dbReference>
<gene>
    <name evidence="17" type="ordered locus">BN4_10428</name>
</gene>
<feature type="domain" description="PAC" evidence="16">
    <location>
        <begin position="424"/>
        <end position="476"/>
    </location>
</feature>
<feature type="modified residue" description="4-aspartylphosphate" evidence="11">
    <location>
        <position position="789"/>
    </location>
</feature>
<evidence type="ECO:0000313" key="18">
    <source>
        <dbReference type="Proteomes" id="UP000011724"/>
    </source>
</evidence>
<dbReference type="Proteomes" id="UP000011724">
    <property type="component" value="Chromosome"/>
</dbReference>
<evidence type="ECO:0000256" key="4">
    <source>
        <dbReference type="ARBA" id="ARBA00022679"/>
    </source>
</evidence>
<comment type="subunit">
    <text evidence="9">At low DSF concentrations, interacts with RpfF.</text>
</comment>
<dbReference type="PRINTS" id="PR00344">
    <property type="entry name" value="BCTRLSENSOR"/>
</dbReference>